<keyword evidence="4" id="KW-1133">Transmembrane helix</keyword>
<feature type="domain" description="Glycosyltransferase 2-like" evidence="5">
    <location>
        <begin position="22"/>
        <end position="145"/>
    </location>
</feature>
<dbReference type="HOGENOM" id="CLU_070021_0_0_0"/>
<dbReference type="Pfam" id="PF00535">
    <property type="entry name" value="Glycos_transf_2"/>
    <property type="match status" value="1"/>
</dbReference>
<evidence type="ECO:0000256" key="2">
    <source>
        <dbReference type="ARBA" id="ARBA00022676"/>
    </source>
</evidence>
<keyword evidence="7" id="KW-1185">Reference proteome</keyword>
<organism evidence="6 7">
    <name type="scientific">Phycisphaera mikurensis (strain NBRC 102666 / KCTC 22515 / FYK2301M01)</name>
    <dbReference type="NCBI Taxonomy" id="1142394"/>
    <lineage>
        <taxon>Bacteria</taxon>
        <taxon>Pseudomonadati</taxon>
        <taxon>Planctomycetota</taxon>
        <taxon>Phycisphaerae</taxon>
        <taxon>Phycisphaerales</taxon>
        <taxon>Phycisphaeraceae</taxon>
        <taxon>Phycisphaera</taxon>
    </lineage>
</organism>
<dbReference type="SUPFAM" id="SSF53448">
    <property type="entry name" value="Nucleotide-diphospho-sugar transferases"/>
    <property type="match status" value="1"/>
</dbReference>
<name>I0IBC3_PHYMF</name>
<dbReference type="AlphaFoldDB" id="I0IBC3"/>
<dbReference type="InterPro" id="IPR001173">
    <property type="entry name" value="Glyco_trans_2-like"/>
</dbReference>
<protein>
    <submittedName>
        <fullName evidence="6">Putative glycosyltransferase</fullName>
    </submittedName>
</protein>
<evidence type="ECO:0000256" key="3">
    <source>
        <dbReference type="ARBA" id="ARBA00022679"/>
    </source>
</evidence>
<dbReference type="Proteomes" id="UP000007881">
    <property type="component" value="Chromosome"/>
</dbReference>
<dbReference type="PANTHER" id="PTHR43179">
    <property type="entry name" value="RHAMNOSYLTRANSFERASE WBBL"/>
    <property type="match status" value="1"/>
</dbReference>
<dbReference type="PATRIC" id="fig|1142394.8.peg.410"/>
<keyword evidence="4" id="KW-0812">Transmembrane</keyword>
<evidence type="ECO:0000256" key="1">
    <source>
        <dbReference type="ARBA" id="ARBA00006739"/>
    </source>
</evidence>
<keyword evidence="3 6" id="KW-0808">Transferase</keyword>
<keyword evidence="4" id="KW-0472">Membrane</keyword>
<dbReference type="GO" id="GO:0016757">
    <property type="term" value="F:glycosyltransferase activity"/>
    <property type="evidence" value="ECO:0007669"/>
    <property type="project" value="UniProtKB-KW"/>
</dbReference>
<proteinExistence type="inferred from homology"/>
<evidence type="ECO:0000313" key="6">
    <source>
        <dbReference type="EMBL" id="BAM02561.1"/>
    </source>
</evidence>
<dbReference type="KEGG" id="phm:PSMK_04020"/>
<gene>
    <name evidence="6" type="ordered locus">PSMK_04020</name>
</gene>
<evidence type="ECO:0000313" key="7">
    <source>
        <dbReference type="Proteomes" id="UP000007881"/>
    </source>
</evidence>
<dbReference type="Gene3D" id="3.90.550.10">
    <property type="entry name" value="Spore Coat Polysaccharide Biosynthesis Protein SpsA, Chain A"/>
    <property type="match status" value="1"/>
</dbReference>
<accession>I0IBC3</accession>
<dbReference type="InterPro" id="IPR029044">
    <property type="entry name" value="Nucleotide-diphossugar_trans"/>
</dbReference>
<feature type="transmembrane region" description="Helical" evidence="4">
    <location>
        <begin position="261"/>
        <end position="291"/>
    </location>
</feature>
<keyword evidence="2" id="KW-0328">Glycosyltransferase</keyword>
<dbReference type="RefSeq" id="WP_014435781.1">
    <property type="nucleotide sequence ID" value="NC_017080.1"/>
</dbReference>
<reference evidence="6 7" key="1">
    <citation type="submission" date="2012-02" db="EMBL/GenBank/DDBJ databases">
        <title>Complete genome sequence of Phycisphaera mikurensis NBRC 102666.</title>
        <authorList>
            <person name="Ankai A."/>
            <person name="Hosoyama A."/>
            <person name="Terui Y."/>
            <person name="Sekine M."/>
            <person name="Fukai R."/>
            <person name="Kato Y."/>
            <person name="Nakamura S."/>
            <person name="Yamada-Narita S."/>
            <person name="Kawakoshi A."/>
            <person name="Fukunaga Y."/>
            <person name="Yamazaki S."/>
            <person name="Fujita N."/>
        </authorList>
    </citation>
    <scope>NUCLEOTIDE SEQUENCE [LARGE SCALE GENOMIC DNA]</scope>
    <source>
        <strain evidence="7">NBRC 102666 / KCTC 22515 / FYK2301M01</strain>
    </source>
</reference>
<dbReference type="eggNOG" id="COG1215">
    <property type="taxonomic scope" value="Bacteria"/>
</dbReference>
<evidence type="ECO:0000256" key="4">
    <source>
        <dbReference type="SAM" id="Phobius"/>
    </source>
</evidence>
<evidence type="ECO:0000259" key="5">
    <source>
        <dbReference type="Pfam" id="PF00535"/>
    </source>
</evidence>
<comment type="similarity">
    <text evidence="1">Belongs to the glycosyltransferase 2 family.</text>
</comment>
<dbReference type="STRING" id="1142394.PSMK_04020"/>
<sequence length="364" mass="39678">MSDATPQTAPAPRIGLVAIGRNEGDRLRDCLDSVLGEGADGRWNGQPEAVVYVDSGSTDGSVELAESRGASVVELDTSIPFTAARARNEGRERLREVAPDLGFVQFVDGDCTLRAGWLEAAAATLAAEPDVAVVCGRRRERFPQATRWNKLCDMEWDTPVGEAAACGGDALYRLPAFDAVGGFDPTFICGEEPQLCLRLRRAGHRVLRIDQEMTLHDAAMTSWRQWWKRSTRGGWAYAEGADRYGNGPEAYNVKQDKSNVFWAWVFPAIVGVSTLLGLFFTLWSLLLLLLIPAGYAVLAWRVRGYRIGRGDGPRDALSYGVLTALGKFPSAAGHRRYFQQQRRGGPATLIEYKPSGAAGQPEAG</sequence>
<dbReference type="OrthoDB" id="9811884at2"/>
<dbReference type="EMBL" id="AP012338">
    <property type="protein sequence ID" value="BAM02561.1"/>
    <property type="molecule type" value="Genomic_DNA"/>
</dbReference>
<dbReference type="PANTHER" id="PTHR43179:SF12">
    <property type="entry name" value="GALACTOFURANOSYLTRANSFERASE GLFT2"/>
    <property type="match status" value="1"/>
</dbReference>